<evidence type="ECO:0000313" key="2">
    <source>
        <dbReference type="EMBL" id="RZT89464.1"/>
    </source>
</evidence>
<name>A0ABY0IQC2_9RHOO</name>
<keyword evidence="3" id="KW-1185">Reference proteome</keyword>
<dbReference type="Proteomes" id="UP000292136">
    <property type="component" value="Unassembled WGS sequence"/>
</dbReference>
<gene>
    <name evidence="2" type="ORF">EV678_0250</name>
</gene>
<evidence type="ECO:0000313" key="3">
    <source>
        <dbReference type="Proteomes" id="UP000292136"/>
    </source>
</evidence>
<proteinExistence type="predicted"/>
<accession>A0ABY0IQC2</accession>
<dbReference type="RefSeq" id="WP_130458217.1">
    <property type="nucleotide sequence ID" value="NZ_SHKM01000001.1"/>
</dbReference>
<evidence type="ECO:0000256" key="1">
    <source>
        <dbReference type="SAM" id="SignalP"/>
    </source>
</evidence>
<feature type="signal peptide" evidence="1">
    <location>
        <begin position="1"/>
        <end position="22"/>
    </location>
</feature>
<feature type="chain" id="PRO_5046485187" evidence="1">
    <location>
        <begin position="23"/>
        <end position="161"/>
    </location>
</feature>
<comment type="caution">
    <text evidence="2">The sequence shown here is derived from an EMBL/GenBank/DDBJ whole genome shotgun (WGS) entry which is preliminary data.</text>
</comment>
<reference evidence="2 3" key="1">
    <citation type="submission" date="2019-02" db="EMBL/GenBank/DDBJ databases">
        <title>Genomic Encyclopedia of Type Strains, Phase IV (KMG-IV): sequencing the most valuable type-strain genomes for metagenomic binning, comparative biology and taxonomic classification.</title>
        <authorList>
            <person name="Goeker M."/>
        </authorList>
    </citation>
    <scope>NUCLEOTIDE SEQUENCE [LARGE SCALE GENOMIC DNA]</scope>
    <source>
        <strain evidence="2 3">DSM 21223</strain>
    </source>
</reference>
<dbReference type="EMBL" id="SHKM01000001">
    <property type="protein sequence ID" value="RZT89464.1"/>
    <property type="molecule type" value="Genomic_DNA"/>
</dbReference>
<sequence length="161" mass="17216">MLNIWKLCALALLAAGGAPALATEHLCGAEEKVLFACNEGPRLVSVCASADLSKTAGYVQLRYGVLGSGEIIAGLEASYPRRHVSKGNVLYQGRIGIYFRFQMERTGFVVFNVRDVASGLVISRGAKILKKRLCQQTTVVDWAEAPVPVADAYAVTGIGSR</sequence>
<protein>
    <submittedName>
        <fullName evidence="2">Uncharacterized protein</fullName>
    </submittedName>
</protein>
<organism evidence="2 3">
    <name type="scientific">Azospira oryzae</name>
    <dbReference type="NCBI Taxonomy" id="146939"/>
    <lineage>
        <taxon>Bacteria</taxon>
        <taxon>Pseudomonadati</taxon>
        <taxon>Pseudomonadota</taxon>
        <taxon>Betaproteobacteria</taxon>
        <taxon>Rhodocyclales</taxon>
        <taxon>Rhodocyclaceae</taxon>
        <taxon>Azospira</taxon>
    </lineage>
</organism>
<keyword evidence="1" id="KW-0732">Signal</keyword>